<evidence type="ECO:0000256" key="3">
    <source>
        <dbReference type="ARBA" id="ARBA00022452"/>
    </source>
</evidence>
<dbReference type="NCBIfam" id="TIGR04057">
    <property type="entry name" value="SusC_RagA_signa"/>
    <property type="match status" value="1"/>
</dbReference>
<feature type="domain" description="TonB-dependent receptor plug" evidence="8">
    <location>
        <begin position="120"/>
        <end position="224"/>
    </location>
</feature>
<dbReference type="Pfam" id="PF07715">
    <property type="entry name" value="Plug"/>
    <property type="match status" value="1"/>
</dbReference>
<dbReference type="InterPro" id="IPR008969">
    <property type="entry name" value="CarboxyPept-like_regulatory"/>
</dbReference>
<evidence type="ECO:0000313" key="10">
    <source>
        <dbReference type="Proteomes" id="UP001597414"/>
    </source>
</evidence>
<comment type="subcellular location">
    <subcellularLocation>
        <location evidence="1 7">Cell outer membrane</location>
        <topology evidence="1 7">Multi-pass membrane protein</topology>
    </subcellularLocation>
</comment>
<evidence type="ECO:0000256" key="7">
    <source>
        <dbReference type="PROSITE-ProRule" id="PRU01360"/>
    </source>
</evidence>
<dbReference type="PROSITE" id="PS52016">
    <property type="entry name" value="TONB_DEPENDENT_REC_3"/>
    <property type="match status" value="1"/>
</dbReference>
<dbReference type="Gene3D" id="2.40.170.20">
    <property type="entry name" value="TonB-dependent receptor, beta-barrel domain"/>
    <property type="match status" value="1"/>
</dbReference>
<dbReference type="NCBIfam" id="TIGR04056">
    <property type="entry name" value="OMP_RagA_SusC"/>
    <property type="match status" value="1"/>
</dbReference>
<dbReference type="InterPro" id="IPR039426">
    <property type="entry name" value="TonB-dep_rcpt-like"/>
</dbReference>
<keyword evidence="10" id="KW-1185">Reference proteome</keyword>
<keyword evidence="6 7" id="KW-0998">Cell outer membrane</keyword>
<dbReference type="SUPFAM" id="SSF49464">
    <property type="entry name" value="Carboxypeptidase regulatory domain-like"/>
    <property type="match status" value="1"/>
</dbReference>
<name>A0ABW5BB55_9BACT</name>
<comment type="caution">
    <text evidence="9">The sequence shown here is derived from an EMBL/GenBank/DDBJ whole genome shotgun (WGS) entry which is preliminary data.</text>
</comment>
<protein>
    <submittedName>
        <fullName evidence="9">SusC/RagA family TonB-linked outer membrane protein</fullName>
    </submittedName>
</protein>
<dbReference type="InterPro" id="IPR012910">
    <property type="entry name" value="Plug_dom"/>
</dbReference>
<evidence type="ECO:0000256" key="5">
    <source>
        <dbReference type="ARBA" id="ARBA00023136"/>
    </source>
</evidence>
<gene>
    <name evidence="9" type="ORF">ACFSKV_16445</name>
</gene>
<accession>A0ABW5BB55</accession>
<dbReference type="Gene3D" id="2.170.130.10">
    <property type="entry name" value="TonB-dependent receptor, plug domain"/>
    <property type="match status" value="1"/>
</dbReference>
<comment type="similarity">
    <text evidence="7">Belongs to the TonB-dependent receptor family.</text>
</comment>
<reference evidence="10" key="1">
    <citation type="journal article" date="2019" name="Int. J. Syst. Evol. Microbiol.">
        <title>The Global Catalogue of Microorganisms (GCM) 10K type strain sequencing project: providing services to taxonomists for standard genome sequencing and annotation.</title>
        <authorList>
            <consortium name="The Broad Institute Genomics Platform"/>
            <consortium name="The Broad Institute Genome Sequencing Center for Infectious Disease"/>
            <person name="Wu L."/>
            <person name="Ma J."/>
        </authorList>
    </citation>
    <scope>NUCLEOTIDE SEQUENCE [LARGE SCALE GENOMIC DNA]</scope>
    <source>
        <strain evidence="10">KCTC 19812</strain>
    </source>
</reference>
<evidence type="ECO:0000256" key="4">
    <source>
        <dbReference type="ARBA" id="ARBA00022692"/>
    </source>
</evidence>
<evidence type="ECO:0000256" key="6">
    <source>
        <dbReference type="ARBA" id="ARBA00023237"/>
    </source>
</evidence>
<evidence type="ECO:0000256" key="2">
    <source>
        <dbReference type="ARBA" id="ARBA00022448"/>
    </source>
</evidence>
<dbReference type="RefSeq" id="WP_380805170.1">
    <property type="nucleotide sequence ID" value="NZ_JBHUIV010000025.1"/>
</dbReference>
<evidence type="ECO:0000256" key="1">
    <source>
        <dbReference type="ARBA" id="ARBA00004571"/>
    </source>
</evidence>
<dbReference type="Pfam" id="PF13715">
    <property type="entry name" value="CarbopepD_reg_2"/>
    <property type="match status" value="1"/>
</dbReference>
<dbReference type="InterPro" id="IPR023996">
    <property type="entry name" value="TonB-dep_OMP_SusC/RagA"/>
</dbReference>
<dbReference type="Gene3D" id="2.60.40.1120">
    <property type="entry name" value="Carboxypeptidase-like, regulatory domain"/>
    <property type="match status" value="1"/>
</dbReference>
<keyword evidence="2 7" id="KW-0813">Transport</keyword>
<dbReference type="EMBL" id="JBHUIV010000025">
    <property type="protein sequence ID" value="MFD2203168.1"/>
    <property type="molecule type" value="Genomic_DNA"/>
</dbReference>
<dbReference type="SUPFAM" id="SSF56935">
    <property type="entry name" value="Porins"/>
    <property type="match status" value="1"/>
</dbReference>
<dbReference type="InterPro" id="IPR037066">
    <property type="entry name" value="Plug_dom_sf"/>
</dbReference>
<proteinExistence type="inferred from homology"/>
<dbReference type="InterPro" id="IPR036942">
    <property type="entry name" value="Beta-barrel_TonB_sf"/>
</dbReference>
<dbReference type="Proteomes" id="UP001597414">
    <property type="component" value="Unassembled WGS sequence"/>
</dbReference>
<keyword evidence="4 7" id="KW-0812">Transmembrane</keyword>
<evidence type="ECO:0000259" key="8">
    <source>
        <dbReference type="Pfam" id="PF07715"/>
    </source>
</evidence>
<sequence>MIKNLQITIIMFFLSIIAFGQTRYKLSGTVIDAVSNDPIPGALIRVHDSPTATVSNADGNFELSLEPGKYPILISFIGYQSQMINLEIPYPETLVISLAPQDINLEGVEIFSTGFQTLSKERATGSFVAIDNELVNRRVSTNILDRLEDITSGLIFNRAGATSDLISIRGRSTIFANAQPLIVIDNFPYDGPLENINPNDVESMTVLRDAAAASIWGARAGNGVIVITTKSGKQNQKQRISFNINTNIIESPDLFYEPIMSSAELVDVHSLLFSKGVFANNELSPFRFPLPPAVETLIAARDGIISEEQKLMELDAFRANDSRRDLEKYFYRPAVNQQYALNFTGGGKNHGYAFSVGYDNNREPIVGNRNDRLTLNSRNNWKLFSEKLSVDLGIYYAQTGSFKTTEPPGPLEPVLYERLSDGSGTPLPIVRGYSTRFVNSLDDRLLDWRYFPLEEIGALDHRNSFRDIRLNAGLSYKIHEDLKIEALHQFWQGVRTLEDHSPINTYFTRNLINLFTQTLEDGGLLNAVPVGDILQWGLSQSKSHNFRSQLHYNKSINDHEITALGGIEIKDWVTEARTTRFYGYNRDLGTNLPVDYANLYRNFHFPLLQTRIPSGESSTGTTERFVSYYMNAAYHFKRKYGLSASARRDASNLFGVETNQKAVPLWSVGGSWMLSEERFFSSSKIDFLKFRTTYGYNGNVDRTVSSLTTALFFGGGANRLTGLPFAQVSNPPNPNLRWERIAITNLGLDFAAFSDKISGNIEYYRKRGSDLIGVRPFPSSSGVSTFRGNFADTKTTGIDLVLNSLNINTPNFSWNTTFLYSWINEKVTSYDQESPVLTYMSLADGSGPATPLMGRPLFSVYSFPWGGLDPSTGQPMGILNGEPSMDYGAIISSTSPENMIFHGSARPTHFGAVRNDLNYKGFSLSVNVAFRLGYYFRNRSVDYNELLNGRLTHADFSERWQGPGDESITYVPSFPDGLNPNRDNIYRFSSIHVERGDHFRLQDIRFSYSWPVFQNKSVSIKNAEVYAYANNLGIIWKATKAEIDPDFPFTRPLRSIAFGLRLSL</sequence>
<dbReference type="InterPro" id="IPR023997">
    <property type="entry name" value="TonB-dep_OMP_SusC/RagA_CS"/>
</dbReference>
<keyword evidence="3 7" id="KW-1134">Transmembrane beta strand</keyword>
<organism evidence="9 10">
    <name type="scientific">Shivajiella indica</name>
    <dbReference type="NCBI Taxonomy" id="872115"/>
    <lineage>
        <taxon>Bacteria</taxon>
        <taxon>Pseudomonadati</taxon>
        <taxon>Bacteroidota</taxon>
        <taxon>Cytophagia</taxon>
        <taxon>Cytophagales</taxon>
        <taxon>Cyclobacteriaceae</taxon>
        <taxon>Shivajiella</taxon>
    </lineage>
</organism>
<evidence type="ECO:0000313" key="9">
    <source>
        <dbReference type="EMBL" id="MFD2203168.1"/>
    </source>
</evidence>
<keyword evidence="5 7" id="KW-0472">Membrane</keyword>